<protein>
    <submittedName>
        <fullName evidence="1">Low conductance mechanosensitive channel YnaI</fullName>
    </submittedName>
</protein>
<accession>A0AC61Y9N2</accession>
<dbReference type="Proteomes" id="UP000356253">
    <property type="component" value="Unassembled WGS sequence"/>
</dbReference>
<comment type="caution">
    <text evidence="1">The sequence shown here is derived from an EMBL/GenBank/DDBJ whole genome shotgun (WGS) entry which is preliminary data.</text>
</comment>
<name>A0AC61Y9N2_9FLAO</name>
<keyword evidence="2" id="KW-1185">Reference proteome</keyword>
<gene>
    <name evidence="1" type="primary">ynaI</name>
    <name evidence="1" type="ORF">FVB9532_02492</name>
</gene>
<reference evidence="1" key="1">
    <citation type="submission" date="2019-09" db="EMBL/GenBank/DDBJ databases">
        <authorList>
            <person name="Rodrigo-Torres L."/>
            <person name="Arahal R. D."/>
            <person name="Lucena T."/>
        </authorList>
    </citation>
    <scope>NUCLEOTIDE SEQUENCE</scope>
    <source>
        <strain evidence="1">ISS653</strain>
    </source>
</reference>
<dbReference type="EMBL" id="CABVMM010000009">
    <property type="protein sequence ID" value="VVV01207.1"/>
    <property type="molecule type" value="Genomic_DNA"/>
</dbReference>
<organism evidence="1 2">
    <name type="scientific">Mesonia oceanica</name>
    <dbReference type="NCBI Taxonomy" id="2687242"/>
    <lineage>
        <taxon>Bacteria</taxon>
        <taxon>Pseudomonadati</taxon>
        <taxon>Bacteroidota</taxon>
        <taxon>Flavobacteriia</taxon>
        <taxon>Flavobacteriales</taxon>
        <taxon>Flavobacteriaceae</taxon>
        <taxon>Mesonia</taxon>
    </lineage>
</organism>
<evidence type="ECO:0000313" key="2">
    <source>
        <dbReference type="Proteomes" id="UP000356253"/>
    </source>
</evidence>
<proteinExistence type="predicted"/>
<sequence>MYLFTNLFEMKINPIFQVKLLFVFVLFFNSATFGQIPLLNKSNSKETIDEPVLNDPWGRNTPRGSVRGFIESIAAKNYQKASHYLHYPSDIDEAEERENIVLVLKHLFDKKGTIFPYSSISNQPEGKLDDNLAQNFEKVGMINTDEKAIDVLLNREKTENEELIWLFSEATLDAIQEVSLEYDAWIDYIIPPKLNHYLWAGVPAAQWIIAVLIFALSFVITHIIIFLLVQLLRLFWKKSRQEPISGIIDALRLPAKLYFSVFLFIEFSQRAGLSIILRQYFSTITLIIGITAILILLWRLIDYIGDFSKKQMELRSNPSGLSVILFLERAAKIALVIFGIIAILSTFGIDITTGLAALGIGGIALALGAQKTVENFVGSVTLIADRPIRVGDFCRVGQITGTIEKIGIRSTNIRTLDRTLVTIPNGLFSSETIENFAFRDKFRMISTLNFRYESSPDQIRYLLAEFRKILYSHPKVYEEPSRVRFVNFGAHSLDIEIFAYIVADNNNEFLEIREDIMLRIMEVVKQSGTGFAFPSQTLYFAKDDGLDKENSKSTDETVEQWRVKKEMPLPRFTEEQIDNLKNKIDYPPEGSSSKL</sequence>
<evidence type="ECO:0000313" key="1">
    <source>
        <dbReference type="EMBL" id="VVV01207.1"/>
    </source>
</evidence>